<feature type="domain" description="Reverse transcriptase" evidence="2">
    <location>
        <begin position="1"/>
        <end position="295"/>
    </location>
</feature>
<evidence type="ECO:0000256" key="1">
    <source>
        <dbReference type="ARBA" id="ARBA00034120"/>
    </source>
</evidence>
<dbReference type="OrthoDB" id="9793236at2"/>
<accession>A0A2C6DHM7</accession>
<comment type="caution">
    <text evidence="3">The sequence shown here is derived from an EMBL/GenBank/DDBJ whole genome shotgun (WGS) entry which is preliminary data.</text>
</comment>
<organism evidence="3 4">
    <name type="scientific">Budvicia aquatica</name>
    <dbReference type="NCBI Taxonomy" id="82979"/>
    <lineage>
        <taxon>Bacteria</taxon>
        <taxon>Pseudomonadati</taxon>
        <taxon>Pseudomonadota</taxon>
        <taxon>Gammaproteobacteria</taxon>
        <taxon>Enterobacterales</taxon>
        <taxon>Budviciaceae</taxon>
        <taxon>Budvicia</taxon>
    </lineage>
</organism>
<evidence type="ECO:0000313" key="4">
    <source>
        <dbReference type="Proteomes" id="UP000224974"/>
    </source>
</evidence>
<dbReference type="RefSeq" id="WP_051323433.1">
    <property type="nucleotide sequence ID" value="NZ_PDDX01000001.1"/>
</dbReference>
<protein>
    <submittedName>
        <fullName evidence="3">RNA-dependent DNA polymerase</fullName>
    </submittedName>
</protein>
<dbReference type="InterPro" id="IPR051083">
    <property type="entry name" value="GrpII_Intron_Splice-Mob/Def"/>
</dbReference>
<comment type="similarity">
    <text evidence="1">Belongs to the bacterial reverse transcriptase family.</text>
</comment>
<sequence>MNAFSLQILTQELLQCAVTTSASLQKSLALESIAPLCQSLAYDLFHQTYQPGAYTRFAVNDPKLREIYAPLFRDRLAQCWLVSQIEPTVERQLIDDTFANRSGKGTLAAIHRVQRFMRQPQHGHFLQLDIQNFFNSIHLPTLVSMTTNGIMSSLPEHPRKACVMALLMRTILHPVAHHAVSLSGNKTLLDTIPCHKTLGASPYQTGLPLGSSASQLFANLYLSPLDHFIKHQLHVKGYVRYMDDLMLLGNSSQQLIEWREEISTFLTHTLRLTLHPTKQHLQRCSQGADYLGYKIYPHYLHLRTRNLNKIRRWLALFNYCLHPEGSPPPTKPDNPEWAACIQLAPITPDYVLLQKMQAVMNSYFGLMQKANHYRLRKKLYQYHFCHLKHWFIPANSDYTSVRIKKHALATWIGRQHGQ</sequence>
<dbReference type="PROSITE" id="PS50878">
    <property type="entry name" value="RT_POL"/>
    <property type="match status" value="1"/>
</dbReference>
<reference evidence="4" key="1">
    <citation type="submission" date="2017-09" db="EMBL/GenBank/DDBJ databases">
        <title>FDA dAtabase for Regulatory Grade micrObial Sequences (FDA-ARGOS): Supporting development and validation of Infectious Disease Dx tests.</title>
        <authorList>
            <person name="Minogue T."/>
            <person name="Wolcott M."/>
            <person name="Wasieloski L."/>
            <person name="Aguilar W."/>
            <person name="Moore D."/>
            <person name="Tallon L."/>
            <person name="Sadzewicz L."/>
            <person name="Ott S."/>
            <person name="Zhao X."/>
            <person name="Nagaraj S."/>
            <person name="Vavikolanu K."/>
            <person name="Aluvathingal J."/>
            <person name="Nadendla S."/>
            <person name="Sichtig H."/>
        </authorList>
    </citation>
    <scope>NUCLEOTIDE SEQUENCE [LARGE SCALE GENOMIC DNA]</scope>
    <source>
        <strain evidence="4">FDAARGOS_387</strain>
    </source>
</reference>
<dbReference type="AlphaFoldDB" id="A0A2C6DHM7"/>
<dbReference type="Pfam" id="PF00078">
    <property type="entry name" value="RVT_1"/>
    <property type="match status" value="1"/>
</dbReference>
<dbReference type="STRING" id="1111728.GCA_000427805_04021"/>
<keyword evidence="4" id="KW-1185">Reference proteome</keyword>
<evidence type="ECO:0000313" key="3">
    <source>
        <dbReference type="EMBL" id="PHI28263.1"/>
    </source>
</evidence>
<name>A0A2C6DHM7_9GAMM</name>
<dbReference type="PANTHER" id="PTHR34047:SF8">
    <property type="entry name" value="PROTEIN YKFC"/>
    <property type="match status" value="1"/>
</dbReference>
<dbReference type="EMBL" id="PDDX01000001">
    <property type="protein sequence ID" value="PHI28263.1"/>
    <property type="molecule type" value="Genomic_DNA"/>
</dbReference>
<proteinExistence type="inferred from homology"/>
<gene>
    <name evidence="3" type="ORF">CRN84_02395</name>
</gene>
<dbReference type="CDD" id="cd01646">
    <property type="entry name" value="RT_Bac_retron_I"/>
    <property type="match status" value="1"/>
</dbReference>
<evidence type="ECO:0000259" key="2">
    <source>
        <dbReference type="PROSITE" id="PS50878"/>
    </source>
</evidence>
<dbReference type="Proteomes" id="UP000224974">
    <property type="component" value="Unassembled WGS sequence"/>
</dbReference>
<dbReference type="PANTHER" id="PTHR34047">
    <property type="entry name" value="NUCLEAR INTRON MATURASE 1, MITOCHONDRIAL-RELATED"/>
    <property type="match status" value="1"/>
</dbReference>
<dbReference type="InterPro" id="IPR043502">
    <property type="entry name" value="DNA/RNA_pol_sf"/>
</dbReference>
<dbReference type="InterPro" id="IPR000477">
    <property type="entry name" value="RT_dom"/>
</dbReference>
<dbReference type="SUPFAM" id="SSF56672">
    <property type="entry name" value="DNA/RNA polymerases"/>
    <property type="match status" value="1"/>
</dbReference>